<organism evidence="3 4">
    <name type="scientific">Halomarinibacterium sedimenti</name>
    <dbReference type="NCBI Taxonomy" id="2857106"/>
    <lineage>
        <taxon>Bacteria</taxon>
        <taxon>Pseudomonadati</taxon>
        <taxon>Bacteroidota</taxon>
        <taxon>Flavobacteriia</taxon>
        <taxon>Flavobacteriales</taxon>
        <taxon>Flavobacteriaceae</taxon>
        <taxon>Halomarinibacterium</taxon>
    </lineage>
</organism>
<dbReference type="GO" id="GO:0009190">
    <property type="term" value="P:cyclic nucleotide biosynthetic process"/>
    <property type="evidence" value="ECO:0007669"/>
    <property type="project" value="InterPro"/>
</dbReference>
<dbReference type="PANTHER" id="PTHR43081:SF1">
    <property type="entry name" value="ADENYLATE CYCLASE, TERMINAL-DIFFERENTIATION SPECIFIC"/>
    <property type="match status" value="1"/>
</dbReference>
<feature type="transmembrane region" description="Helical" evidence="1">
    <location>
        <begin position="133"/>
        <end position="157"/>
    </location>
</feature>
<dbReference type="PANTHER" id="PTHR43081">
    <property type="entry name" value="ADENYLATE CYCLASE, TERMINAL-DIFFERENTIATION SPECIFIC-RELATED"/>
    <property type="match status" value="1"/>
</dbReference>
<dbReference type="InterPro" id="IPR001054">
    <property type="entry name" value="A/G_cyclase"/>
</dbReference>
<gene>
    <name evidence="3" type="ORF">KXJ69_01480</name>
</gene>
<evidence type="ECO:0000256" key="1">
    <source>
        <dbReference type="SAM" id="Phobius"/>
    </source>
</evidence>
<dbReference type="PROSITE" id="PS50125">
    <property type="entry name" value="GUANYLATE_CYCLASE_2"/>
    <property type="match status" value="1"/>
</dbReference>
<dbReference type="GO" id="GO:0016849">
    <property type="term" value="F:phosphorus-oxygen lyase activity"/>
    <property type="evidence" value="ECO:0007669"/>
    <property type="project" value="UniProtKB-ARBA"/>
</dbReference>
<proteinExistence type="predicted"/>
<feature type="transmembrane region" description="Helical" evidence="1">
    <location>
        <begin position="52"/>
        <end position="78"/>
    </location>
</feature>
<keyword evidence="1" id="KW-1133">Transmembrane helix</keyword>
<dbReference type="Proteomes" id="UP001138686">
    <property type="component" value="Unassembled WGS sequence"/>
</dbReference>
<evidence type="ECO:0000259" key="2">
    <source>
        <dbReference type="PROSITE" id="PS50125"/>
    </source>
</evidence>
<keyword evidence="1" id="KW-0812">Transmembrane</keyword>
<dbReference type="EMBL" id="JAHWDP010000001">
    <property type="protein sequence ID" value="MBW2936756.1"/>
    <property type="molecule type" value="Genomic_DNA"/>
</dbReference>
<dbReference type="CDD" id="cd07302">
    <property type="entry name" value="CHD"/>
    <property type="match status" value="1"/>
</dbReference>
<keyword evidence="1" id="KW-0472">Membrane</keyword>
<dbReference type="GO" id="GO:0009975">
    <property type="term" value="F:cyclase activity"/>
    <property type="evidence" value="ECO:0007669"/>
    <property type="project" value="UniProtKB-ARBA"/>
</dbReference>
<accession>A0A9X1FLL9</accession>
<evidence type="ECO:0000313" key="3">
    <source>
        <dbReference type="EMBL" id="MBW2936756.1"/>
    </source>
</evidence>
<sequence>MLKLTPRTKRNINRIIPFGLIWFILSLVFLFSEHAVSGAQGNTLDSAINVNLQVFIFASFGVTLVGLLVGVIELVYLEKHFVTYSFKAKIFYKFIIYTVFLSIIIFVMFMIAASIEMNTSILDIQVWNKYVTFFFSITHLSTLMQIGFSLLISLLYAEVSENLGQNVLKNFFTGKYHNPINEERVIMFTDMKASTTIAEKLGNRKYFELLRAYYNDLSNAIINNEGEVYQYIGDEIVITWNLKKVKGADASIKCFYDMKTDLEKRKDWYHKTFHFFPEFKAAIHVGEVTTGEIGALKKEIFFTGDVLNTTARMQSLCKEFSTDLLVSQKVLDDIQEKSTFQFNSIGNIPLKGKQEKVSLFTVKIH</sequence>
<dbReference type="AlphaFoldDB" id="A0A9X1FLL9"/>
<feature type="transmembrane region" description="Helical" evidence="1">
    <location>
        <begin position="12"/>
        <end position="32"/>
    </location>
</feature>
<dbReference type="RefSeq" id="WP_219050570.1">
    <property type="nucleotide sequence ID" value="NZ_JAHWDP010000001.1"/>
</dbReference>
<evidence type="ECO:0000313" key="4">
    <source>
        <dbReference type="Proteomes" id="UP001138686"/>
    </source>
</evidence>
<feature type="transmembrane region" description="Helical" evidence="1">
    <location>
        <begin position="90"/>
        <end position="113"/>
    </location>
</feature>
<dbReference type="InterPro" id="IPR050697">
    <property type="entry name" value="Adenylyl/Guanylyl_Cyclase_3/4"/>
</dbReference>
<feature type="domain" description="Guanylate cyclase" evidence="2">
    <location>
        <begin position="185"/>
        <end position="314"/>
    </location>
</feature>
<reference evidence="3" key="1">
    <citation type="submission" date="2021-07" db="EMBL/GenBank/DDBJ databases">
        <title>Aureisphaera sp. CAU 1614 isolated from sea sediment.</title>
        <authorList>
            <person name="Kim W."/>
        </authorList>
    </citation>
    <scope>NUCLEOTIDE SEQUENCE</scope>
    <source>
        <strain evidence="3">CAU 1614</strain>
    </source>
</reference>
<dbReference type="GO" id="GO:0035556">
    <property type="term" value="P:intracellular signal transduction"/>
    <property type="evidence" value="ECO:0007669"/>
    <property type="project" value="InterPro"/>
</dbReference>
<protein>
    <submittedName>
        <fullName evidence="3">Adenylate/guanylate cyclase domain-containing protein</fullName>
    </submittedName>
</protein>
<keyword evidence="4" id="KW-1185">Reference proteome</keyword>
<comment type="caution">
    <text evidence="3">The sequence shown here is derived from an EMBL/GenBank/DDBJ whole genome shotgun (WGS) entry which is preliminary data.</text>
</comment>
<name>A0A9X1FLL9_9FLAO</name>
<dbReference type="Pfam" id="PF00211">
    <property type="entry name" value="Guanylate_cyc"/>
    <property type="match status" value="1"/>
</dbReference>